<keyword evidence="2" id="KW-1185">Reference proteome</keyword>
<name>A0ABY6D826_9RHOB</name>
<protein>
    <submittedName>
        <fullName evidence="1">Uncharacterized protein</fullName>
    </submittedName>
</protein>
<evidence type="ECO:0000313" key="1">
    <source>
        <dbReference type="EMBL" id="UXX82069.1"/>
    </source>
</evidence>
<proteinExistence type="predicted"/>
<accession>A0ABY6D826</accession>
<gene>
    <name evidence="1" type="ORF">N7U68_13240</name>
</gene>
<dbReference type="Proteomes" id="UP001064087">
    <property type="component" value="Chromosome"/>
</dbReference>
<evidence type="ECO:0000313" key="2">
    <source>
        <dbReference type="Proteomes" id="UP001064087"/>
    </source>
</evidence>
<dbReference type="RefSeq" id="WP_263047098.1">
    <property type="nucleotide sequence ID" value="NZ_CP106738.1"/>
</dbReference>
<dbReference type="EMBL" id="CP106738">
    <property type="protein sequence ID" value="UXX82069.1"/>
    <property type="molecule type" value="Genomic_DNA"/>
</dbReference>
<sequence>MAKEHAHRLYAEGIDLDTIRRWLMPKTTRKECDDILAALPRRVDCAA</sequence>
<organism evidence="1 2">
    <name type="scientific">Roseovarius pelagicus</name>
    <dbReference type="NCBI Taxonomy" id="2980108"/>
    <lineage>
        <taxon>Bacteria</taxon>
        <taxon>Pseudomonadati</taxon>
        <taxon>Pseudomonadota</taxon>
        <taxon>Alphaproteobacteria</taxon>
        <taxon>Rhodobacterales</taxon>
        <taxon>Roseobacteraceae</taxon>
        <taxon>Roseovarius</taxon>
    </lineage>
</organism>
<reference evidence="1" key="1">
    <citation type="submission" date="2022-10" db="EMBL/GenBank/DDBJ databases">
        <title>Roseovarius pelagicus sp. nov., isolated from Arctic seawater.</title>
        <authorList>
            <person name="Hong Y.W."/>
            <person name="Hwang C.Y."/>
        </authorList>
    </citation>
    <scope>NUCLEOTIDE SEQUENCE</scope>
    <source>
        <strain evidence="1">HL-MP18</strain>
    </source>
</reference>